<protein>
    <submittedName>
        <fullName evidence="9">Integral membrane sensor domain MASE1</fullName>
    </submittedName>
</protein>
<keyword evidence="2" id="KW-1003">Cell membrane</keyword>
<feature type="transmembrane region" description="Helical" evidence="7">
    <location>
        <begin position="163"/>
        <end position="186"/>
    </location>
</feature>
<feature type="transmembrane region" description="Helical" evidence="7">
    <location>
        <begin position="12"/>
        <end position="30"/>
    </location>
</feature>
<keyword evidence="4 7" id="KW-1133">Transmembrane helix</keyword>
<dbReference type="RefSeq" id="WP_192751134.1">
    <property type="nucleotide sequence ID" value="NZ_BAABJL010000175.1"/>
</dbReference>
<feature type="coiled-coil region" evidence="6">
    <location>
        <begin position="292"/>
        <end position="319"/>
    </location>
</feature>
<feature type="transmembrane region" description="Helical" evidence="7">
    <location>
        <begin position="126"/>
        <end position="143"/>
    </location>
</feature>
<feature type="transmembrane region" description="Helical" evidence="7">
    <location>
        <begin position="50"/>
        <end position="75"/>
    </location>
</feature>
<evidence type="ECO:0000256" key="6">
    <source>
        <dbReference type="SAM" id="Coils"/>
    </source>
</evidence>
<evidence type="ECO:0000259" key="8">
    <source>
        <dbReference type="Pfam" id="PF05231"/>
    </source>
</evidence>
<reference evidence="9" key="1">
    <citation type="submission" date="2020-10" db="EMBL/GenBank/DDBJ databases">
        <title>Sequencing the genomes of 1000 actinobacteria strains.</title>
        <authorList>
            <person name="Klenk H.-P."/>
        </authorList>
    </citation>
    <scope>NUCLEOTIDE SEQUENCE</scope>
    <source>
        <strain evidence="9">DSM 45354</strain>
    </source>
</reference>
<dbReference type="Pfam" id="PF05231">
    <property type="entry name" value="MASE1"/>
    <property type="match status" value="1"/>
</dbReference>
<comment type="caution">
    <text evidence="9">The sequence shown here is derived from an EMBL/GenBank/DDBJ whole genome shotgun (WGS) entry which is preliminary data.</text>
</comment>
<comment type="subcellular location">
    <subcellularLocation>
        <location evidence="1">Cell membrane</location>
        <topology evidence="1">Multi-pass membrane protein</topology>
    </subcellularLocation>
</comment>
<organism evidence="9 10">
    <name type="scientific">Actinopolymorpha pittospori</name>
    <dbReference type="NCBI Taxonomy" id="648752"/>
    <lineage>
        <taxon>Bacteria</taxon>
        <taxon>Bacillati</taxon>
        <taxon>Actinomycetota</taxon>
        <taxon>Actinomycetes</taxon>
        <taxon>Propionibacteriales</taxon>
        <taxon>Actinopolymorphaceae</taxon>
        <taxon>Actinopolymorpha</taxon>
    </lineage>
</organism>
<dbReference type="Proteomes" id="UP000638648">
    <property type="component" value="Unassembled WGS sequence"/>
</dbReference>
<evidence type="ECO:0000256" key="1">
    <source>
        <dbReference type="ARBA" id="ARBA00004651"/>
    </source>
</evidence>
<evidence type="ECO:0000256" key="3">
    <source>
        <dbReference type="ARBA" id="ARBA00022692"/>
    </source>
</evidence>
<dbReference type="EMBL" id="JADBEM010000001">
    <property type="protein sequence ID" value="MBE1607141.1"/>
    <property type="molecule type" value="Genomic_DNA"/>
</dbReference>
<accession>A0A927RJF0</accession>
<name>A0A927RJF0_9ACTN</name>
<dbReference type="GO" id="GO:0005886">
    <property type="term" value="C:plasma membrane"/>
    <property type="evidence" value="ECO:0007669"/>
    <property type="project" value="UniProtKB-SubCell"/>
</dbReference>
<dbReference type="InterPro" id="IPR007895">
    <property type="entry name" value="MASE1"/>
</dbReference>
<evidence type="ECO:0000256" key="7">
    <source>
        <dbReference type="SAM" id="Phobius"/>
    </source>
</evidence>
<evidence type="ECO:0000313" key="10">
    <source>
        <dbReference type="Proteomes" id="UP000638648"/>
    </source>
</evidence>
<keyword evidence="5 7" id="KW-0472">Membrane</keyword>
<evidence type="ECO:0000256" key="4">
    <source>
        <dbReference type="ARBA" id="ARBA00022989"/>
    </source>
</evidence>
<feature type="transmembrane region" description="Helical" evidence="7">
    <location>
        <begin position="271"/>
        <end position="296"/>
    </location>
</feature>
<keyword evidence="6" id="KW-0175">Coiled coil</keyword>
<evidence type="ECO:0000256" key="5">
    <source>
        <dbReference type="ARBA" id="ARBA00023136"/>
    </source>
</evidence>
<dbReference type="AlphaFoldDB" id="A0A927RJF0"/>
<keyword evidence="10" id="KW-1185">Reference proteome</keyword>
<proteinExistence type="predicted"/>
<evidence type="ECO:0000313" key="9">
    <source>
        <dbReference type="EMBL" id="MBE1607141.1"/>
    </source>
</evidence>
<feature type="transmembrane region" description="Helical" evidence="7">
    <location>
        <begin position="239"/>
        <end position="259"/>
    </location>
</feature>
<keyword evidence="3 7" id="KW-0812">Transmembrane</keyword>
<sequence length="345" mass="35818">MLANPVLRQRGMAAWPAFASGVGYLLVVLATRPLAEPALLDQTLSRRSVWLGSMVGGLPTSIALGCLILFGVRVWPGVAIGSVLGGLLTGMSLPLAATLAVGNTAAPLCGYLLMRCGQFRIDLDRLRDALALVFLGAFAGGLIEATLNGLAATGSGLSQDFWSLWAVVWTGDAMAVLVVVPLMLLLRRARLPRTLSAPRSVEGAGLLLGTLAAALVGTMSSFDVLFLVFPFLIWAALRFQLAGTAPCVAVATVAVVFAAADGTGPFAGEHLYTKLITLQVFCGAAALSALLLAVIISQRNQAQREIEAACNQLVDAMGRLDRVRGGAVPLASLIAQRRGDADSGA</sequence>
<feature type="transmembrane region" description="Helical" evidence="7">
    <location>
        <begin position="206"/>
        <end position="233"/>
    </location>
</feature>
<evidence type="ECO:0000256" key="2">
    <source>
        <dbReference type="ARBA" id="ARBA00022475"/>
    </source>
</evidence>
<feature type="domain" description="MASE1" evidence="8">
    <location>
        <begin position="58"/>
        <end position="299"/>
    </location>
</feature>
<gene>
    <name evidence="9" type="ORF">HEB94_003989</name>
</gene>